<feature type="region of interest" description="Disordered" evidence="1">
    <location>
        <begin position="165"/>
        <end position="186"/>
    </location>
</feature>
<feature type="region of interest" description="Disordered" evidence="1">
    <location>
        <begin position="256"/>
        <end position="307"/>
    </location>
</feature>
<feature type="region of interest" description="Disordered" evidence="1">
    <location>
        <begin position="1"/>
        <end position="43"/>
    </location>
</feature>
<sequence>MVGRYNSNDPLNLNGGFAPPDPSLEDWQPPADQIPISGTGKDSRFLEDNMWATKPMRPKRANVAAYSTGFDTGASESSVTRKKEIQLDGTGTWGDWGVKSVVDTSPPPKNSKENSKKGSEMDASPVPRTIDGMNKVLKQRARAASAQTKAAYANSSPPAVVTKAKSTASNSNSAVSAQSPHHRNVPPHKRKILQATPTFALPSHAAGDPQANAIKTPPTTSNPEDVFAILQERLKQKDGAAASKFLPAHNTARNNTLAQGRPSRQQAPVLPPNPIKARPAPGNHFRVPATNARRPSSSTLVNGAESDDEAMARTLQAKEFGLRSQHIDDAQQIIEQELQHYKSEQKKAPSLSADTTGLYEKVHKVHEILWKQESMKLAAFAESKEKLFKMTEDEFRSYYAKVVSMHLAQWNARQGRVQEMMQMQAEMEASYGYSLDAILSMNGDQFNNAFENIAIAYSNKASGSNTRSSSDHQFILTEDDLICLEDGSEKDFDSDGFGLSGDEDDEDDGRIIFRGRG</sequence>
<organism evidence="2 3">
    <name type="scientific">Paraconiothyrium brasiliense</name>
    <dbReference type="NCBI Taxonomy" id="300254"/>
    <lineage>
        <taxon>Eukaryota</taxon>
        <taxon>Fungi</taxon>
        <taxon>Dikarya</taxon>
        <taxon>Ascomycota</taxon>
        <taxon>Pezizomycotina</taxon>
        <taxon>Dothideomycetes</taxon>
        <taxon>Pleosporomycetidae</taxon>
        <taxon>Pleosporales</taxon>
        <taxon>Massarineae</taxon>
        <taxon>Didymosphaeriaceae</taxon>
        <taxon>Paraconiothyrium</taxon>
    </lineage>
</organism>
<gene>
    <name evidence="2" type="ORF">SLS60_011897</name>
</gene>
<feature type="compositionally biased region" description="Polar residues" evidence="1">
    <location>
        <begin position="1"/>
        <end position="11"/>
    </location>
</feature>
<accession>A0ABR3QH69</accession>
<evidence type="ECO:0000313" key="2">
    <source>
        <dbReference type="EMBL" id="KAL1591505.1"/>
    </source>
</evidence>
<feature type="region of interest" description="Disordered" evidence="1">
    <location>
        <begin position="487"/>
        <end position="517"/>
    </location>
</feature>
<name>A0ABR3QH69_9PLEO</name>
<feature type="region of interest" description="Disordered" evidence="1">
    <location>
        <begin position="70"/>
        <end position="131"/>
    </location>
</feature>
<proteinExistence type="predicted"/>
<reference evidence="2 3" key="1">
    <citation type="submission" date="2024-02" db="EMBL/GenBank/DDBJ databases">
        <title>De novo assembly and annotation of 12 fungi associated with fruit tree decline syndrome in Ontario, Canada.</title>
        <authorList>
            <person name="Sulman M."/>
            <person name="Ellouze W."/>
            <person name="Ilyukhin E."/>
        </authorList>
    </citation>
    <scope>NUCLEOTIDE SEQUENCE [LARGE SCALE GENOMIC DNA]</scope>
    <source>
        <strain evidence="2 3">M42-189</strain>
    </source>
</reference>
<comment type="caution">
    <text evidence="2">The sequence shown here is derived from an EMBL/GenBank/DDBJ whole genome shotgun (WGS) entry which is preliminary data.</text>
</comment>
<evidence type="ECO:0000313" key="3">
    <source>
        <dbReference type="Proteomes" id="UP001521785"/>
    </source>
</evidence>
<keyword evidence="3" id="KW-1185">Reference proteome</keyword>
<feature type="compositionally biased region" description="Low complexity" evidence="1">
    <location>
        <begin position="165"/>
        <end position="179"/>
    </location>
</feature>
<evidence type="ECO:0000256" key="1">
    <source>
        <dbReference type="SAM" id="MobiDB-lite"/>
    </source>
</evidence>
<protein>
    <submittedName>
        <fullName evidence="2">Uncharacterized protein</fullName>
    </submittedName>
</protein>
<dbReference type="Proteomes" id="UP001521785">
    <property type="component" value="Unassembled WGS sequence"/>
</dbReference>
<feature type="compositionally biased region" description="Polar residues" evidence="1">
    <location>
        <begin position="256"/>
        <end position="266"/>
    </location>
</feature>
<feature type="compositionally biased region" description="Basic and acidic residues" evidence="1">
    <location>
        <begin position="110"/>
        <end position="120"/>
    </location>
</feature>
<dbReference type="EMBL" id="JAKJXO020000025">
    <property type="protein sequence ID" value="KAL1591505.1"/>
    <property type="molecule type" value="Genomic_DNA"/>
</dbReference>